<keyword evidence="2" id="KW-0444">Lipid biosynthesis</keyword>
<keyword evidence="4" id="KW-0547">Nucleotide-binding</keyword>
<dbReference type="Gene3D" id="3.30.70.890">
    <property type="entry name" value="GHMP kinase, C-terminal domain"/>
    <property type="match status" value="1"/>
</dbReference>
<dbReference type="InterPro" id="IPR006204">
    <property type="entry name" value="GHMP_kinase_N_dom"/>
</dbReference>
<keyword evidence="15" id="KW-1185">Reference proteome</keyword>
<keyword evidence="3 12" id="KW-0808">Transferase</keyword>
<evidence type="ECO:0000313" key="13">
    <source>
        <dbReference type="EMBL" id="KRN14570.1"/>
    </source>
</evidence>
<evidence type="ECO:0000256" key="8">
    <source>
        <dbReference type="ARBA" id="ARBA00023098"/>
    </source>
</evidence>
<feature type="domain" description="GHMP kinase N-terminal" evidence="10">
    <location>
        <begin position="69"/>
        <end position="146"/>
    </location>
</feature>
<dbReference type="PANTHER" id="PTHR43290:SF2">
    <property type="entry name" value="MEVALONATE KINASE"/>
    <property type="match status" value="1"/>
</dbReference>
<dbReference type="GO" id="GO:0005524">
    <property type="term" value="F:ATP binding"/>
    <property type="evidence" value="ECO:0007669"/>
    <property type="project" value="UniProtKB-KW"/>
</dbReference>
<dbReference type="GO" id="GO:0005829">
    <property type="term" value="C:cytosol"/>
    <property type="evidence" value="ECO:0007669"/>
    <property type="project" value="TreeGrafter"/>
</dbReference>
<evidence type="ECO:0000256" key="3">
    <source>
        <dbReference type="ARBA" id="ARBA00022679"/>
    </source>
</evidence>
<keyword evidence="1" id="KW-0963">Cytoplasm</keyword>
<feature type="domain" description="GHMP kinase C-terminal" evidence="11">
    <location>
        <begin position="222"/>
        <end position="289"/>
    </location>
</feature>
<dbReference type="RefSeq" id="WP_008474172.1">
    <property type="nucleotide sequence ID" value="NZ_AYZO01000002.1"/>
</dbReference>
<evidence type="ECO:0000256" key="1">
    <source>
        <dbReference type="ARBA" id="ARBA00022490"/>
    </source>
</evidence>
<dbReference type="Gene3D" id="3.30.230.10">
    <property type="match status" value="1"/>
</dbReference>
<dbReference type="Pfam" id="PF00288">
    <property type="entry name" value="GHMP_kinases_N"/>
    <property type="match status" value="1"/>
</dbReference>
<evidence type="ECO:0000256" key="6">
    <source>
        <dbReference type="ARBA" id="ARBA00022840"/>
    </source>
</evidence>
<evidence type="ECO:0000313" key="12">
    <source>
        <dbReference type="EMBL" id="CCI87833.1"/>
    </source>
</evidence>
<keyword evidence="6" id="KW-0067">ATP-binding</keyword>
<dbReference type="OrthoDB" id="9764892at2"/>
<sequence>MKSSFLAHGKVILIGEHSVVYGYDAIALPIKALNIRTTVEASTIMWMDTKQYHGPLADAPSSYDGLKYVVATLCQKAEANEQLKIIYTGEIPIERGLGSSATVALGTAEALNEYFQLKLTHAEIMAITNHAEMINHGKASGLDAATVSSDNLVYFNTKDGAQKLDNKLGATLLIMDTGQLGNTKEAVTMVRNEYDQSAKVKNDIARLGELTKLVKTAWLKKDAPATGSYFDEAQVILASLGLSTDRINQLQKIAQANGALGFKLSGGGLGGVVIALCTNQKVAEKIAHESQALIDNYWIEQI</sequence>
<dbReference type="EMBL" id="CAKC01000093">
    <property type="protein sequence ID" value="CCI87833.1"/>
    <property type="molecule type" value="Genomic_DNA"/>
</dbReference>
<dbReference type="AlphaFoldDB" id="I7LGN9"/>
<dbReference type="UniPathway" id="UPA00057">
    <property type="reaction ID" value="UER00098"/>
</dbReference>
<comment type="caution">
    <text evidence="12">The sequence shown here is derived from an EMBL/GenBank/DDBJ whole genome shotgun (WGS) entry which is preliminary data.</text>
</comment>
<dbReference type="SUPFAM" id="SSF55060">
    <property type="entry name" value="GHMP Kinase, C-terminal domain"/>
    <property type="match status" value="1"/>
</dbReference>
<keyword evidence="8" id="KW-0443">Lipid metabolism</keyword>
<dbReference type="Proteomes" id="UP000051521">
    <property type="component" value="Unassembled WGS sequence"/>
</dbReference>
<proteinExistence type="predicted"/>
<evidence type="ECO:0000313" key="14">
    <source>
        <dbReference type="Proteomes" id="UP000009326"/>
    </source>
</evidence>
<reference evidence="12 14" key="1">
    <citation type="submission" date="2012-06" db="EMBL/GenBank/DDBJ databases">
        <title>Draft genome sequence of Lactobacillus gigeriorum CRBIP 24.85T, isolated from chicken crop.</title>
        <authorList>
            <person name="Cousin S."/>
            <person name="Ma L."/>
            <person name="Creno S."/>
            <person name="Clermont D."/>
            <person name="Loux V."/>
            <person name="Bizet C."/>
            <person name="Bouchier C."/>
        </authorList>
    </citation>
    <scope>NUCLEOTIDE SEQUENCE [LARGE SCALE GENOMIC DNA]</scope>
    <source>
        <strain evidence="14">CRBIP 24.85T</strain>
        <strain evidence="12">Type strain: CRBIP 24.85</strain>
    </source>
</reference>
<dbReference type="EMBL" id="AYZO01000002">
    <property type="protein sequence ID" value="KRN14570.1"/>
    <property type="molecule type" value="Genomic_DNA"/>
</dbReference>
<dbReference type="InterPro" id="IPR020568">
    <property type="entry name" value="Ribosomal_Su5_D2-typ_SF"/>
</dbReference>
<dbReference type="NCBIfam" id="TIGR00549">
    <property type="entry name" value="mevalon_kin"/>
    <property type="match status" value="1"/>
</dbReference>
<dbReference type="EC" id="2.7.1.36" evidence="12"/>
<evidence type="ECO:0000313" key="15">
    <source>
        <dbReference type="Proteomes" id="UP000051521"/>
    </source>
</evidence>
<reference evidence="13 15" key="2">
    <citation type="journal article" date="2015" name="Genome Announc.">
        <title>Expanding the biotechnology potential of lactobacilli through comparative genomics of 213 strains and associated genera.</title>
        <authorList>
            <person name="Sun Z."/>
            <person name="Harris H.M."/>
            <person name="McCann A."/>
            <person name="Guo C."/>
            <person name="Argimon S."/>
            <person name="Zhang W."/>
            <person name="Yang X."/>
            <person name="Jeffery I.B."/>
            <person name="Cooney J.C."/>
            <person name="Kagawa T.F."/>
            <person name="Liu W."/>
            <person name="Song Y."/>
            <person name="Salvetti E."/>
            <person name="Wrobel A."/>
            <person name="Rasinkangas P."/>
            <person name="Parkhill J."/>
            <person name="Rea M.C."/>
            <person name="O'Sullivan O."/>
            <person name="Ritari J."/>
            <person name="Douillard F.P."/>
            <person name="Paul Ross R."/>
            <person name="Yang R."/>
            <person name="Briner A.E."/>
            <person name="Felis G.E."/>
            <person name="de Vos W.M."/>
            <person name="Barrangou R."/>
            <person name="Klaenhammer T.R."/>
            <person name="Caufield P.W."/>
            <person name="Cui Y."/>
            <person name="Zhang H."/>
            <person name="O'Toole P.W."/>
        </authorList>
    </citation>
    <scope>NUCLEOTIDE SEQUENCE [LARGE SCALE GENOMIC DNA]</scope>
    <source>
        <strain evidence="13 15">DSM 23908</strain>
    </source>
</reference>
<dbReference type="STRING" id="1423751.FC38_GL000653"/>
<evidence type="ECO:0000256" key="4">
    <source>
        <dbReference type="ARBA" id="ARBA00022741"/>
    </source>
</evidence>
<organism evidence="12 14">
    <name type="scientific">Lactobacillus gigeriorum DSM 23908 = CRBIP 24.85</name>
    <dbReference type="NCBI Taxonomy" id="1423751"/>
    <lineage>
        <taxon>Bacteria</taxon>
        <taxon>Bacillati</taxon>
        <taxon>Bacillota</taxon>
        <taxon>Bacilli</taxon>
        <taxon>Lactobacillales</taxon>
        <taxon>Lactobacillaceae</taxon>
        <taxon>Lactobacillus</taxon>
    </lineage>
</organism>
<dbReference type="SUPFAM" id="SSF54211">
    <property type="entry name" value="Ribosomal protein S5 domain 2-like"/>
    <property type="match status" value="1"/>
</dbReference>
<dbReference type="Proteomes" id="UP000009326">
    <property type="component" value="Unassembled WGS sequence"/>
</dbReference>
<keyword evidence="7" id="KW-0460">Magnesium</keyword>
<dbReference type="InterPro" id="IPR036554">
    <property type="entry name" value="GHMP_kinase_C_sf"/>
</dbReference>
<dbReference type="InterPro" id="IPR006205">
    <property type="entry name" value="Mev_gal_kin"/>
</dbReference>
<name>I7LGN9_9LACO</name>
<protein>
    <submittedName>
        <fullName evidence="12">Mevalonate kinase</fullName>
        <ecNumber evidence="12">2.7.1.36</ecNumber>
    </submittedName>
</protein>
<evidence type="ECO:0000256" key="2">
    <source>
        <dbReference type="ARBA" id="ARBA00022516"/>
    </source>
</evidence>
<evidence type="ECO:0000256" key="7">
    <source>
        <dbReference type="ARBA" id="ARBA00022842"/>
    </source>
</evidence>
<dbReference type="Pfam" id="PF08544">
    <property type="entry name" value="GHMP_kinases_C"/>
    <property type="match status" value="1"/>
</dbReference>
<accession>I7LGN9</accession>
<comment type="pathway">
    <text evidence="9">Isoprenoid biosynthesis; isopentenyl diphosphate biosynthesis via mevalonate pathway; isopentenyl diphosphate from (R)-mevalonate: step 1/3.</text>
</comment>
<evidence type="ECO:0000259" key="10">
    <source>
        <dbReference type="Pfam" id="PF00288"/>
    </source>
</evidence>
<dbReference type="InterPro" id="IPR013750">
    <property type="entry name" value="GHMP_kinase_C_dom"/>
</dbReference>
<evidence type="ECO:0000259" key="11">
    <source>
        <dbReference type="Pfam" id="PF08544"/>
    </source>
</evidence>
<dbReference type="GO" id="GO:0004496">
    <property type="term" value="F:mevalonate kinase activity"/>
    <property type="evidence" value="ECO:0007669"/>
    <property type="project" value="UniProtKB-EC"/>
</dbReference>
<dbReference type="InterPro" id="IPR014721">
    <property type="entry name" value="Ribsml_uS5_D2-typ_fold_subgr"/>
</dbReference>
<dbReference type="PATRIC" id="fig|1423751.3.peg.676"/>
<evidence type="ECO:0000256" key="5">
    <source>
        <dbReference type="ARBA" id="ARBA00022777"/>
    </source>
</evidence>
<evidence type="ECO:0000256" key="9">
    <source>
        <dbReference type="ARBA" id="ARBA00029438"/>
    </source>
</evidence>
<dbReference type="GO" id="GO:0019287">
    <property type="term" value="P:isopentenyl diphosphate biosynthetic process, mevalonate pathway"/>
    <property type="evidence" value="ECO:0007669"/>
    <property type="project" value="UniProtKB-UniPathway"/>
</dbReference>
<keyword evidence="5 12" id="KW-0418">Kinase</keyword>
<gene>
    <name evidence="12" type="ORF">BN52_00695</name>
    <name evidence="13" type="ORF">FC38_GL000653</name>
</gene>
<dbReference type="PANTHER" id="PTHR43290">
    <property type="entry name" value="MEVALONATE KINASE"/>
    <property type="match status" value="1"/>
</dbReference>
<dbReference type="PRINTS" id="PR00959">
    <property type="entry name" value="MEVGALKINASE"/>
</dbReference>